<evidence type="ECO:0000313" key="1">
    <source>
        <dbReference type="EMBL" id="KAK4126827.1"/>
    </source>
</evidence>
<organism evidence="1 2">
    <name type="scientific">Parathielavia appendiculata</name>
    <dbReference type="NCBI Taxonomy" id="2587402"/>
    <lineage>
        <taxon>Eukaryota</taxon>
        <taxon>Fungi</taxon>
        <taxon>Dikarya</taxon>
        <taxon>Ascomycota</taxon>
        <taxon>Pezizomycotina</taxon>
        <taxon>Sordariomycetes</taxon>
        <taxon>Sordariomycetidae</taxon>
        <taxon>Sordariales</taxon>
        <taxon>Chaetomiaceae</taxon>
        <taxon>Parathielavia</taxon>
    </lineage>
</organism>
<evidence type="ECO:0000313" key="2">
    <source>
        <dbReference type="Proteomes" id="UP001302602"/>
    </source>
</evidence>
<reference evidence="1" key="1">
    <citation type="journal article" date="2023" name="Mol. Phylogenet. Evol.">
        <title>Genome-scale phylogeny and comparative genomics of the fungal order Sordariales.</title>
        <authorList>
            <person name="Hensen N."/>
            <person name="Bonometti L."/>
            <person name="Westerberg I."/>
            <person name="Brannstrom I.O."/>
            <person name="Guillou S."/>
            <person name="Cros-Aarteil S."/>
            <person name="Calhoun S."/>
            <person name="Haridas S."/>
            <person name="Kuo A."/>
            <person name="Mondo S."/>
            <person name="Pangilinan J."/>
            <person name="Riley R."/>
            <person name="LaButti K."/>
            <person name="Andreopoulos B."/>
            <person name="Lipzen A."/>
            <person name="Chen C."/>
            <person name="Yan M."/>
            <person name="Daum C."/>
            <person name="Ng V."/>
            <person name="Clum A."/>
            <person name="Steindorff A."/>
            <person name="Ohm R.A."/>
            <person name="Martin F."/>
            <person name="Silar P."/>
            <person name="Natvig D.O."/>
            <person name="Lalanne C."/>
            <person name="Gautier V."/>
            <person name="Ament-Velasquez S.L."/>
            <person name="Kruys A."/>
            <person name="Hutchinson M.I."/>
            <person name="Powell A.J."/>
            <person name="Barry K."/>
            <person name="Miller A.N."/>
            <person name="Grigoriev I.V."/>
            <person name="Debuchy R."/>
            <person name="Gladieux P."/>
            <person name="Hiltunen Thoren M."/>
            <person name="Johannesson H."/>
        </authorList>
    </citation>
    <scope>NUCLEOTIDE SEQUENCE</scope>
    <source>
        <strain evidence="1">CBS 731.68</strain>
    </source>
</reference>
<gene>
    <name evidence="1" type="ORF">N657DRAFT_177478</name>
</gene>
<dbReference type="Proteomes" id="UP001302602">
    <property type="component" value="Unassembled WGS sequence"/>
</dbReference>
<name>A0AAN6U5G9_9PEZI</name>
<comment type="caution">
    <text evidence="1">The sequence shown here is derived from an EMBL/GenBank/DDBJ whole genome shotgun (WGS) entry which is preliminary data.</text>
</comment>
<dbReference type="AlphaFoldDB" id="A0AAN6U5G9"/>
<sequence length="367" mass="40739">MADSWGCGNEPPVAGPGILELFTHSHCTAVEATPHYCATSDWLPGEPWWAANNCRWRATERPLDRGTFPRAFSQLVQGPEKRSMHDPHAAANRSLVSGPQSGAGFWRRGEVGLEFASFALLCSCSRELFFCMMPVSPASILPRLTTFQCPRMTSPYPDDDDDANEVIYGWSVADMQCTAGETRGRGLVGLIQLSASPEPLNADRSSYVFFRTWLVPPSASSTYLTDKMVLGIWAVPTSIARSSRSSLRFLHRKDNIELVHGLETSKGVRRWETARRIYPFPSNGFSLPAHLNHAKLQVSPALQTSTFANKALLHTITLARHNNPASHTGQAYLRYHIGDSRLWRSYKGPLVPELHDGRLRSSSFSAK</sequence>
<keyword evidence="2" id="KW-1185">Reference proteome</keyword>
<protein>
    <submittedName>
        <fullName evidence="1">Uncharacterized protein</fullName>
    </submittedName>
</protein>
<reference evidence="1" key="2">
    <citation type="submission" date="2023-05" db="EMBL/GenBank/DDBJ databases">
        <authorList>
            <consortium name="Lawrence Berkeley National Laboratory"/>
            <person name="Steindorff A."/>
            <person name="Hensen N."/>
            <person name="Bonometti L."/>
            <person name="Westerberg I."/>
            <person name="Brannstrom I.O."/>
            <person name="Guillou S."/>
            <person name="Cros-Aarteil S."/>
            <person name="Calhoun S."/>
            <person name="Haridas S."/>
            <person name="Kuo A."/>
            <person name="Mondo S."/>
            <person name="Pangilinan J."/>
            <person name="Riley R."/>
            <person name="Labutti K."/>
            <person name="Andreopoulos B."/>
            <person name="Lipzen A."/>
            <person name="Chen C."/>
            <person name="Yanf M."/>
            <person name="Daum C."/>
            <person name="Ng V."/>
            <person name="Clum A."/>
            <person name="Ohm R."/>
            <person name="Martin F."/>
            <person name="Silar P."/>
            <person name="Natvig D."/>
            <person name="Lalanne C."/>
            <person name="Gautier V."/>
            <person name="Ament-Velasquez S.L."/>
            <person name="Kruys A."/>
            <person name="Hutchinson M.I."/>
            <person name="Powell A.J."/>
            <person name="Barry K."/>
            <person name="Miller A.N."/>
            <person name="Grigoriev I.V."/>
            <person name="Debuchy R."/>
            <person name="Gladieux P."/>
            <person name="Thoren M.H."/>
            <person name="Johannesson H."/>
        </authorList>
    </citation>
    <scope>NUCLEOTIDE SEQUENCE</scope>
    <source>
        <strain evidence="1">CBS 731.68</strain>
    </source>
</reference>
<proteinExistence type="predicted"/>
<dbReference type="RefSeq" id="XP_062650598.1">
    <property type="nucleotide sequence ID" value="XM_062786102.1"/>
</dbReference>
<dbReference type="GeneID" id="87822868"/>
<dbReference type="EMBL" id="MU853224">
    <property type="protein sequence ID" value="KAK4126827.1"/>
    <property type="molecule type" value="Genomic_DNA"/>
</dbReference>
<accession>A0AAN6U5G9</accession>